<keyword evidence="6" id="KW-1185">Reference proteome</keyword>
<dbReference type="PANTHER" id="PTHR30023:SF0">
    <property type="entry name" value="PENICILLIN-SENSITIVE CARBOXYPEPTIDASE A"/>
    <property type="match status" value="1"/>
</dbReference>
<evidence type="ECO:0000313" key="5">
    <source>
        <dbReference type="EMBL" id="MBM6703342.1"/>
    </source>
</evidence>
<accession>A0ABS2DPT9</accession>
<evidence type="ECO:0000256" key="1">
    <source>
        <dbReference type="ARBA" id="ARBA00006096"/>
    </source>
</evidence>
<dbReference type="PANTHER" id="PTHR30023">
    <property type="entry name" value="D-ALANYL-D-ALANINE CARBOXYPEPTIDASE"/>
    <property type="match status" value="1"/>
</dbReference>
<dbReference type="Proteomes" id="UP000715095">
    <property type="component" value="Unassembled WGS sequence"/>
</dbReference>
<dbReference type="GO" id="GO:0009002">
    <property type="term" value="F:serine-type D-Ala-D-Ala carboxypeptidase activity"/>
    <property type="evidence" value="ECO:0007669"/>
    <property type="project" value="UniProtKB-EC"/>
</dbReference>
<dbReference type="NCBIfam" id="TIGR00666">
    <property type="entry name" value="PBP4"/>
    <property type="match status" value="1"/>
</dbReference>
<evidence type="ECO:0000256" key="4">
    <source>
        <dbReference type="SAM" id="SignalP"/>
    </source>
</evidence>
<comment type="caution">
    <text evidence="5">The sequence shown here is derived from an EMBL/GenBank/DDBJ whole genome shotgun (WGS) entry which is preliminary data.</text>
</comment>
<feature type="signal peptide" evidence="4">
    <location>
        <begin position="1"/>
        <end position="23"/>
    </location>
</feature>
<comment type="similarity">
    <text evidence="1">Belongs to the peptidase S13 family.</text>
</comment>
<keyword evidence="4" id="KW-0732">Signal</keyword>
<feature type="region of interest" description="Disordered" evidence="3">
    <location>
        <begin position="368"/>
        <end position="400"/>
    </location>
</feature>
<evidence type="ECO:0000256" key="3">
    <source>
        <dbReference type="SAM" id="MobiDB-lite"/>
    </source>
</evidence>
<organism evidence="5 6">
    <name type="scientific">Sutterella massiliensis</name>
    <dbReference type="NCBI Taxonomy" id="1816689"/>
    <lineage>
        <taxon>Bacteria</taxon>
        <taxon>Pseudomonadati</taxon>
        <taxon>Pseudomonadota</taxon>
        <taxon>Betaproteobacteria</taxon>
        <taxon>Burkholderiales</taxon>
        <taxon>Sutterellaceae</taxon>
        <taxon>Sutterella</taxon>
    </lineage>
</organism>
<evidence type="ECO:0000313" key="6">
    <source>
        <dbReference type="Proteomes" id="UP000715095"/>
    </source>
</evidence>
<gene>
    <name evidence="5" type="primary">dacB</name>
    <name evidence="5" type="ORF">H6A60_02320</name>
</gene>
<sequence>MRALGAALCAACFTLWAASPAAAQPKPSESVAKTAKAVSSVPEAIAGAAKRYKVDLDDVVIAVMPLEGVRLDASGRSNVSTLPLRYGLNAERSVRPASTAKLVTTLVGLETLGAGFHWYTRFFADAEPDAKGRLKGNIYVRGGGDPTLVIEDFALQVDKLAQLGVKHITGNLVVDRSYFNVPPIDESAFDGRSSRPYNLGPDAALLNYRNLSLELVPDREAGVARVVALPPMAGVRLPKTVKLTKGGCGDWKTKLGFKLRTEKTGAKRVVFNGGLPRACGPKVYNVIAFEADEYFERVFRALWEKDGRTWKGRVVEGRVPESAERLFTRMSPSLSEVLPLINKWSNNTMARHVFLTLGQKKVKEEEEAARKAEAAEEKAAKSEKAANAGKAAASKNASPKAVELKEFPRGTTLEDARTVVAEWLRERGIDEKAVYIENGSGLSRETRVTGRVMSEILAAGWQGPYWPEFAASLPISGEDGTMVRRKTAVAHGRIKTGFLNDVRAIGGYVQTRAGERYAIYASVHGAKSVARGIPFLDRVIDWVYELPASR</sequence>
<dbReference type="EMBL" id="JACJJC010000002">
    <property type="protein sequence ID" value="MBM6703342.1"/>
    <property type="molecule type" value="Genomic_DNA"/>
</dbReference>
<protein>
    <submittedName>
        <fullName evidence="5">D-alanyl-D-alanine carboxypeptidase/D-alanyl-D-alanine-endopeptidase</fullName>
        <ecNumber evidence="5">3.4.16.4</ecNumber>
    </submittedName>
</protein>
<dbReference type="Gene3D" id="3.40.710.10">
    <property type="entry name" value="DD-peptidase/beta-lactamase superfamily"/>
    <property type="match status" value="1"/>
</dbReference>
<name>A0ABS2DPT9_9BURK</name>
<dbReference type="InterPro" id="IPR000667">
    <property type="entry name" value="Peptidase_S13"/>
</dbReference>
<reference evidence="5 6" key="1">
    <citation type="journal article" date="2021" name="Sci. Rep.">
        <title>The distribution of antibiotic resistance genes in chicken gut microbiota commensals.</title>
        <authorList>
            <person name="Juricova H."/>
            <person name="Matiasovicova J."/>
            <person name="Kubasova T."/>
            <person name="Cejkova D."/>
            <person name="Rychlik I."/>
        </authorList>
    </citation>
    <scope>NUCLEOTIDE SEQUENCE [LARGE SCALE GENOMIC DNA]</scope>
    <source>
        <strain evidence="5 6">An829</strain>
    </source>
</reference>
<dbReference type="RefSeq" id="WP_205101807.1">
    <property type="nucleotide sequence ID" value="NZ_JACJJC010000002.1"/>
</dbReference>
<keyword evidence="2 5" id="KW-0378">Hydrolase</keyword>
<evidence type="ECO:0000256" key="2">
    <source>
        <dbReference type="ARBA" id="ARBA00022801"/>
    </source>
</evidence>
<dbReference type="InterPro" id="IPR012338">
    <property type="entry name" value="Beta-lactam/transpept-like"/>
</dbReference>
<dbReference type="SUPFAM" id="SSF56601">
    <property type="entry name" value="beta-lactamase/transpeptidase-like"/>
    <property type="match status" value="1"/>
</dbReference>
<dbReference type="EC" id="3.4.16.4" evidence="5"/>
<dbReference type="Pfam" id="PF02113">
    <property type="entry name" value="Peptidase_S13"/>
    <property type="match status" value="2"/>
</dbReference>
<proteinExistence type="inferred from homology"/>
<dbReference type="PRINTS" id="PR00922">
    <property type="entry name" value="DADACBPTASE3"/>
</dbReference>
<feature type="chain" id="PRO_5045323038" evidence="4">
    <location>
        <begin position="24"/>
        <end position="550"/>
    </location>
</feature>
<feature type="compositionally biased region" description="Basic and acidic residues" evidence="3">
    <location>
        <begin position="368"/>
        <end position="384"/>
    </location>
</feature>
<keyword evidence="5" id="KW-0121">Carboxypeptidase</keyword>
<keyword evidence="5" id="KW-0645">Protease</keyword>
<feature type="compositionally biased region" description="Low complexity" evidence="3">
    <location>
        <begin position="385"/>
        <end position="400"/>
    </location>
</feature>
<dbReference type="Gene3D" id="3.50.80.20">
    <property type="entry name" value="D-Ala-D-Ala carboxypeptidase C, peptidase S13"/>
    <property type="match status" value="1"/>
</dbReference>